<feature type="transmembrane region" description="Helical" evidence="4">
    <location>
        <begin position="266"/>
        <end position="284"/>
    </location>
</feature>
<evidence type="ECO:0000256" key="4">
    <source>
        <dbReference type="SAM" id="Phobius"/>
    </source>
</evidence>
<dbReference type="InterPro" id="IPR011701">
    <property type="entry name" value="MFS"/>
</dbReference>
<feature type="transmembrane region" description="Helical" evidence="4">
    <location>
        <begin position="290"/>
        <end position="314"/>
    </location>
</feature>
<evidence type="ECO:0000256" key="3">
    <source>
        <dbReference type="SAM" id="MobiDB-lite"/>
    </source>
</evidence>
<sequence>MFTTFPVKPRTPTTEAFNDSFPRPNSPKPSLKREHRVARIYQPSSPTLPSRPATAHTQPDRPAPILSLPGLPPRELPRSVVAPPKRKYKFAKNLVDNGRSWLAQLRPPWSEPSPEVSVIPPVTPKTAKFTDDEEYGYTPKSAKFSAHANYGYPQEYDPEPQDEYTRDPPPLYKKHAPEGGLNGWMTVAGAFAQLGNFYSFAAIFFLIRISQSYMFTWNVFEDQYTHVVLTDQNPVAVRFIGSVQFFFAFFLSIVAGKLADCGYFRYTVHGGSFLFVVGLMLLSFTGEEQFGLIFACQSVGMGIGMGLVFVPTIAIPLNYFKRSRGLVAGIVMSGGSLGGMIFPPAHRHARRLIPHFGLGGAVRITAFIVIGFLLIGNGLLRTPPKEEKPAFPLPHLDLAKYSKEMGYIFAAGGTFLTMLIIYYPVMYLNLLGLEKGVKPDFAFNMIIVLSLSGILGGVGFGYASDFVGPWNLLPPISGFLSIMLFTTCTIQGPKSLCAYAFFYGIFAGAWLSLMVTALASLASRNSEIGTRVGLVLTISSIATLVSDLLQAGMLTPNHIWAIPSAVAGVILIGVTGLMYMSRTTIAAGQTARTWRRLNLVKDIPILKDMLML</sequence>
<dbReference type="SUPFAM" id="SSF103473">
    <property type="entry name" value="MFS general substrate transporter"/>
    <property type="match status" value="1"/>
</dbReference>
<feature type="transmembrane region" description="Helical" evidence="4">
    <location>
        <begin position="534"/>
        <end position="553"/>
    </location>
</feature>
<accession>A0A409XBS6</accession>
<dbReference type="OrthoDB" id="2213137at2759"/>
<evidence type="ECO:0000256" key="2">
    <source>
        <dbReference type="ARBA" id="ARBA00006727"/>
    </source>
</evidence>
<proteinExistence type="inferred from homology"/>
<evidence type="ECO:0000313" key="6">
    <source>
        <dbReference type="Proteomes" id="UP000283269"/>
    </source>
</evidence>
<comment type="caution">
    <text evidence="5">The sequence shown here is derived from an EMBL/GenBank/DDBJ whole genome shotgun (WGS) entry which is preliminary data.</text>
</comment>
<evidence type="ECO:0000313" key="5">
    <source>
        <dbReference type="EMBL" id="PPQ88205.1"/>
    </source>
</evidence>
<feature type="region of interest" description="Disordered" evidence="3">
    <location>
        <begin position="1"/>
        <end position="83"/>
    </location>
</feature>
<keyword evidence="4" id="KW-0812">Transmembrane</keyword>
<feature type="transmembrane region" description="Helical" evidence="4">
    <location>
        <begin position="470"/>
        <end position="492"/>
    </location>
</feature>
<feature type="transmembrane region" description="Helical" evidence="4">
    <location>
        <begin position="498"/>
        <end position="522"/>
    </location>
</feature>
<reference evidence="5 6" key="1">
    <citation type="journal article" date="2018" name="Evol. Lett.">
        <title>Horizontal gene cluster transfer increased hallucinogenic mushroom diversity.</title>
        <authorList>
            <person name="Reynolds H.T."/>
            <person name="Vijayakumar V."/>
            <person name="Gluck-Thaler E."/>
            <person name="Korotkin H.B."/>
            <person name="Matheny P.B."/>
            <person name="Slot J.C."/>
        </authorList>
    </citation>
    <scope>NUCLEOTIDE SEQUENCE [LARGE SCALE GENOMIC DNA]</scope>
    <source>
        <strain evidence="5 6">2631</strain>
    </source>
</reference>
<gene>
    <name evidence="5" type="ORF">CVT25_005170</name>
</gene>
<dbReference type="EMBL" id="NHYD01002137">
    <property type="protein sequence ID" value="PPQ88205.1"/>
    <property type="molecule type" value="Genomic_DNA"/>
</dbReference>
<dbReference type="GO" id="GO:0022857">
    <property type="term" value="F:transmembrane transporter activity"/>
    <property type="evidence" value="ECO:0007669"/>
    <property type="project" value="InterPro"/>
</dbReference>
<dbReference type="Proteomes" id="UP000283269">
    <property type="component" value="Unassembled WGS sequence"/>
</dbReference>
<dbReference type="InterPro" id="IPR050327">
    <property type="entry name" value="Proton-linked_MCT"/>
</dbReference>
<dbReference type="PANTHER" id="PTHR11360:SF234">
    <property type="entry name" value="MFS-TYPE TRANSPORTER DBAD-RELATED"/>
    <property type="match status" value="1"/>
</dbReference>
<feature type="region of interest" description="Disordered" evidence="3">
    <location>
        <begin position="112"/>
        <end position="133"/>
    </location>
</feature>
<dbReference type="Pfam" id="PF07690">
    <property type="entry name" value="MFS_1"/>
    <property type="match status" value="1"/>
</dbReference>
<comment type="similarity">
    <text evidence="2">Belongs to the major facilitator superfamily. Monocarboxylate porter (TC 2.A.1.13) family.</text>
</comment>
<name>A0A409XBS6_PSICY</name>
<feature type="transmembrane region" description="Helical" evidence="4">
    <location>
        <begin position="405"/>
        <end position="423"/>
    </location>
</feature>
<keyword evidence="4" id="KW-0472">Membrane</keyword>
<dbReference type="STRING" id="93625.A0A409XBS6"/>
<feature type="transmembrane region" description="Helical" evidence="4">
    <location>
        <begin position="443"/>
        <end position="463"/>
    </location>
</feature>
<keyword evidence="6" id="KW-1185">Reference proteome</keyword>
<feature type="transmembrane region" description="Helical" evidence="4">
    <location>
        <begin position="559"/>
        <end position="580"/>
    </location>
</feature>
<protein>
    <recommendedName>
        <fullName evidence="7">Major facilitator superfamily (MFS) profile domain-containing protein</fullName>
    </recommendedName>
</protein>
<dbReference type="GO" id="GO:0016020">
    <property type="term" value="C:membrane"/>
    <property type="evidence" value="ECO:0007669"/>
    <property type="project" value="UniProtKB-SubCell"/>
</dbReference>
<evidence type="ECO:0008006" key="7">
    <source>
        <dbReference type="Google" id="ProtNLM"/>
    </source>
</evidence>
<feature type="transmembrane region" description="Helical" evidence="4">
    <location>
        <begin position="352"/>
        <end position="375"/>
    </location>
</feature>
<keyword evidence="4" id="KW-1133">Transmembrane helix</keyword>
<feature type="transmembrane region" description="Helical" evidence="4">
    <location>
        <begin position="326"/>
        <end position="346"/>
    </location>
</feature>
<feature type="transmembrane region" description="Helical" evidence="4">
    <location>
        <begin position="197"/>
        <end position="215"/>
    </location>
</feature>
<dbReference type="Gene3D" id="1.20.1250.20">
    <property type="entry name" value="MFS general substrate transporter like domains"/>
    <property type="match status" value="1"/>
</dbReference>
<comment type="subcellular location">
    <subcellularLocation>
        <location evidence="1">Membrane</location>
        <topology evidence="1">Multi-pass membrane protein</topology>
    </subcellularLocation>
</comment>
<feature type="transmembrane region" description="Helical" evidence="4">
    <location>
        <begin position="235"/>
        <end position="254"/>
    </location>
</feature>
<evidence type="ECO:0000256" key="1">
    <source>
        <dbReference type="ARBA" id="ARBA00004141"/>
    </source>
</evidence>
<dbReference type="InterPro" id="IPR036259">
    <property type="entry name" value="MFS_trans_sf"/>
</dbReference>
<dbReference type="AlphaFoldDB" id="A0A409XBS6"/>
<dbReference type="PANTHER" id="PTHR11360">
    <property type="entry name" value="MONOCARBOXYLATE TRANSPORTER"/>
    <property type="match status" value="1"/>
</dbReference>
<dbReference type="InParanoid" id="A0A409XBS6"/>
<organism evidence="5 6">
    <name type="scientific">Psilocybe cyanescens</name>
    <dbReference type="NCBI Taxonomy" id="93625"/>
    <lineage>
        <taxon>Eukaryota</taxon>
        <taxon>Fungi</taxon>
        <taxon>Dikarya</taxon>
        <taxon>Basidiomycota</taxon>
        <taxon>Agaricomycotina</taxon>
        <taxon>Agaricomycetes</taxon>
        <taxon>Agaricomycetidae</taxon>
        <taxon>Agaricales</taxon>
        <taxon>Agaricineae</taxon>
        <taxon>Strophariaceae</taxon>
        <taxon>Psilocybe</taxon>
    </lineage>
</organism>